<evidence type="ECO:0000256" key="1">
    <source>
        <dbReference type="ARBA" id="ARBA00000085"/>
    </source>
</evidence>
<feature type="domain" description="Histidine kinase" evidence="6">
    <location>
        <begin position="366"/>
        <end position="454"/>
    </location>
</feature>
<dbReference type="CDD" id="cd00130">
    <property type="entry name" value="PAS"/>
    <property type="match status" value="2"/>
</dbReference>
<dbReference type="GO" id="GO:0004673">
    <property type="term" value="F:protein histidine kinase activity"/>
    <property type="evidence" value="ECO:0007669"/>
    <property type="project" value="UniProtKB-EC"/>
</dbReference>
<dbReference type="Pfam" id="PF02518">
    <property type="entry name" value="HATPase_c"/>
    <property type="match status" value="1"/>
</dbReference>
<dbReference type="SMART" id="SM00091">
    <property type="entry name" value="PAS"/>
    <property type="match status" value="2"/>
</dbReference>
<dbReference type="Gene3D" id="3.30.565.10">
    <property type="entry name" value="Histidine kinase-like ATPase, C-terminal domain"/>
    <property type="match status" value="1"/>
</dbReference>
<dbReference type="KEGG" id="lcre:Pla8534_23390"/>
<dbReference type="Proteomes" id="UP000317648">
    <property type="component" value="Chromosome"/>
</dbReference>
<dbReference type="InterPro" id="IPR035965">
    <property type="entry name" value="PAS-like_dom_sf"/>
</dbReference>
<dbReference type="Pfam" id="PF08447">
    <property type="entry name" value="PAS_3"/>
    <property type="match status" value="1"/>
</dbReference>
<dbReference type="PROSITE" id="PS50112">
    <property type="entry name" value="PAS"/>
    <property type="match status" value="2"/>
</dbReference>
<keyword evidence="3 8" id="KW-0808">Transferase</keyword>
<dbReference type="InterPro" id="IPR003594">
    <property type="entry name" value="HATPase_dom"/>
</dbReference>
<dbReference type="PROSITE" id="PS50109">
    <property type="entry name" value="HIS_KIN"/>
    <property type="match status" value="1"/>
</dbReference>
<dbReference type="InterPro" id="IPR050482">
    <property type="entry name" value="Sensor_HK_TwoCompSys"/>
</dbReference>
<keyword evidence="4 8" id="KW-0418">Kinase</keyword>
<evidence type="ECO:0000313" key="9">
    <source>
        <dbReference type="Proteomes" id="UP000317648"/>
    </source>
</evidence>
<organism evidence="8 9">
    <name type="scientific">Lignipirellula cremea</name>
    <dbReference type="NCBI Taxonomy" id="2528010"/>
    <lineage>
        <taxon>Bacteria</taxon>
        <taxon>Pseudomonadati</taxon>
        <taxon>Planctomycetota</taxon>
        <taxon>Planctomycetia</taxon>
        <taxon>Pirellulales</taxon>
        <taxon>Pirellulaceae</taxon>
        <taxon>Lignipirellula</taxon>
    </lineage>
</organism>
<evidence type="ECO:0000256" key="5">
    <source>
        <dbReference type="ARBA" id="ARBA00023012"/>
    </source>
</evidence>
<dbReference type="EC" id="2.7.13.3" evidence="2"/>
<name>A0A518DRS5_9BACT</name>
<dbReference type="GO" id="GO:0000160">
    <property type="term" value="P:phosphorelay signal transduction system"/>
    <property type="evidence" value="ECO:0007669"/>
    <property type="project" value="UniProtKB-KW"/>
</dbReference>
<dbReference type="InterPro" id="IPR036890">
    <property type="entry name" value="HATPase_C_sf"/>
</dbReference>
<keyword evidence="5" id="KW-0902">Two-component regulatory system</keyword>
<gene>
    <name evidence="8" type="primary">nreB</name>
    <name evidence="8" type="ORF">Pla8534_23390</name>
</gene>
<dbReference type="SUPFAM" id="SSF55874">
    <property type="entry name" value="ATPase domain of HSP90 chaperone/DNA topoisomerase II/histidine kinase"/>
    <property type="match status" value="1"/>
</dbReference>
<evidence type="ECO:0000259" key="6">
    <source>
        <dbReference type="PROSITE" id="PS50109"/>
    </source>
</evidence>
<dbReference type="InterPro" id="IPR013656">
    <property type="entry name" value="PAS_4"/>
</dbReference>
<keyword evidence="9" id="KW-1185">Reference proteome</keyword>
<evidence type="ECO:0000256" key="4">
    <source>
        <dbReference type="ARBA" id="ARBA00022777"/>
    </source>
</evidence>
<dbReference type="PANTHER" id="PTHR24421">
    <property type="entry name" value="NITRATE/NITRITE SENSOR PROTEIN NARX-RELATED"/>
    <property type="match status" value="1"/>
</dbReference>
<proteinExistence type="predicted"/>
<feature type="domain" description="PAS" evidence="7">
    <location>
        <begin position="1"/>
        <end position="67"/>
    </location>
</feature>
<comment type="catalytic activity">
    <reaction evidence="1">
        <text>ATP + protein L-histidine = ADP + protein N-phospho-L-histidine.</text>
        <dbReference type="EC" id="2.7.13.3"/>
    </reaction>
</comment>
<dbReference type="AlphaFoldDB" id="A0A518DRS5"/>
<protein>
    <recommendedName>
        <fullName evidence="2">histidine kinase</fullName>
        <ecNumber evidence="2">2.7.13.3</ecNumber>
    </recommendedName>
</protein>
<evidence type="ECO:0000256" key="3">
    <source>
        <dbReference type="ARBA" id="ARBA00022679"/>
    </source>
</evidence>
<dbReference type="InterPro" id="IPR005467">
    <property type="entry name" value="His_kinase_dom"/>
</dbReference>
<dbReference type="SUPFAM" id="SSF55785">
    <property type="entry name" value="PYP-like sensor domain (PAS domain)"/>
    <property type="match status" value="2"/>
</dbReference>
<dbReference type="NCBIfam" id="TIGR00229">
    <property type="entry name" value="sensory_box"/>
    <property type="match status" value="2"/>
</dbReference>
<dbReference type="PANTHER" id="PTHR24421:SF10">
    <property type="entry name" value="NITRATE_NITRITE SENSOR PROTEIN NARQ"/>
    <property type="match status" value="1"/>
</dbReference>
<dbReference type="InterPro" id="IPR013655">
    <property type="entry name" value="PAS_fold_3"/>
</dbReference>
<dbReference type="Pfam" id="PF08448">
    <property type="entry name" value="PAS_4"/>
    <property type="match status" value="1"/>
</dbReference>
<reference evidence="8 9" key="1">
    <citation type="submission" date="2019-02" db="EMBL/GenBank/DDBJ databases">
        <title>Deep-cultivation of Planctomycetes and their phenomic and genomic characterization uncovers novel biology.</title>
        <authorList>
            <person name="Wiegand S."/>
            <person name="Jogler M."/>
            <person name="Boedeker C."/>
            <person name="Pinto D."/>
            <person name="Vollmers J."/>
            <person name="Rivas-Marin E."/>
            <person name="Kohn T."/>
            <person name="Peeters S.H."/>
            <person name="Heuer A."/>
            <person name="Rast P."/>
            <person name="Oberbeckmann S."/>
            <person name="Bunk B."/>
            <person name="Jeske O."/>
            <person name="Meyerdierks A."/>
            <person name="Storesund J.E."/>
            <person name="Kallscheuer N."/>
            <person name="Luecker S."/>
            <person name="Lage O.M."/>
            <person name="Pohl T."/>
            <person name="Merkel B.J."/>
            <person name="Hornburger P."/>
            <person name="Mueller R.-W."/>
            <person name="Bruemmer F."/>
            <person name="Labrenz M."/>
            <person name="Spormann A.M."/>
            <person name="Op den Camp H."/>
            <person name="Overmann J."/>
            <person name="Amann R."/>
            <person name="Jetten M.S.M."/>
            <person name="Mascher T."/>
            <person name="Medema M.H."/>
            <person name="Devos D.P."/>
            <person name="Kaster A.-K."/>
            <person name="Ovreas L."/>
            <person name="Rohde M."/>
            <person name="Galperin M.Y."/>
            <person name="Jogler C."/>
        </authorList>
    </citation>
    <scope>NUCLEOTIDE SEQUENCE [LARGE SCALE GENOMIC DNA]</scope>
    <source>
        <strain evidence="8 9">Pla85_3_4</strain>
    </source>
</reference>
<dbReference type="EMBL" id="CP036433">
    <property type="protein sequence ID" value="QDU94548.1"/>
    <property type="molecule type" value="Genomic_DNA"/>
</dbReference>
<dbReference type="CDD" id="cd16917">
    <property type="entry name" value="HATPase_UhpB-NarQ-NarX-like"/>
    <property type="match status" value="1"/>
</dbReference>
<dbReference type="Gene3D" id="3.30.450.20">
    <property type="entry name" value="PAS domain"/>
    <property type="match status" value="2"/>
</dbReference>
<dbReference type="InterPro" id="IPR000014">
    <property type="entry name" value="PAS"/>
</dbReference>
<dbReference type="SMART" id="SM00387">
    <property type="entry name" value="HATPase_c"/>
    <property type="match status" value="1"/>
</dbReference>
<evidence type="ECO:0000256" key="2">
    <source>
        <dbReference type="ARBA" id="ARBA00012438"/>
    </source>
</evidence>
<evidence type="ECO:0000259" key="7">
    <source>
        <dbReference type="PROSITE" id="PS50112"/>
    </source>
</evidence>
<evidence type="ECO:0000313" key="8">
    <source>
        <dbReference type="EMBL" id="QDU94548.1"/>
    </source>
</evidence>
<accession>A0A518DRS5</accession>
<feature type="domain" description="PAS" evidence="7">
    <location>
        <begin position="120"/>
        <end position="198"/>
    </location>
</feature>
<sequence>MIEFFEFSNEMLCVADSRGYFVRVNQAWTKTLGWPAEELLNRPYLDFVHPEDVQSTTREAELLLSGAHETISFENRYRCQNGSYRWLSWYVKLKFDSGQLIAAARDITADKLQTEALRESEERFEAFMDNSPAIAWAKDEQGRIVYFNKAYEDRFHVRLSDWIGKSDFDLWPSDVAETFRQNDNAVLTSGVPLSVTGETTMDDGSHTTWRSVRFVFSDRHDGKLIGGIAIDITDLKQVEDALASERELLRSVIDTQEKEKQILCHEVHDGVIQNAVGSLMMLESYQEMNPPGNGSELINKVINCLRQGVEDGRRTIQGIRPPFLDESDLESAVRELAEYTSATGITVTTKCELGTVRLPDMLQTTVYRLIQESLNNAMKHSGTEAATVELKRDGGHVFMEVRDFGCGFKLGDARKRGLGLKGMMERVRLFGGECTIESEPNKGTRIIARLPIDS</sequence>